<comment type="caution">
    <text evidence="1">The sequence shown here is derived from an EMBL/GenBank/DDBJ whole genome shotgun (WGS) entry which is preliminary data.</text>
</comment>
<dbReference type="SUPFAM" id="SSF51621">
    <property type="entry name" value="Phosphoenolpyruvate/pyruvate domain"/>
    <property type="match status" value="1"/>
</dbReference>
<dbReference type="InterPro" id="IPR015813">
    <property type="entry name" value="Pyrv/PenolPyrv_kinase-like_dom"/>
</dbReference>
<evidence type="ECO:0000313" key="1">
    <source>
        <dbReference type="EMBL" id="KGM31106.1"/>
    </source>
</evidence>
<evidence type="ECO:0008006" key="3">
    <source>
        <dbReference type="Google" id="ProtNLM"/>
    </source>
</evidence>
<sequence length="151" mass="16370">MPLARELTQLLKRYEKSQREDPFANPIQHLALEISRRLADGKLDIRDVEALIGHLTIEGFSHRAARLGRYLGDTAPEANDAALRALFQGLTRDAKGGTVPFATFRRRVESEAFGAVFTAHPTFNLSGALMADLAALAAGRAADGTPLTDEA</sequence>
<gene>
    <name evidence="1" type="ORF">P409_29135</name>
</gene>
<dbReference type="GO" id="GO:0003824">
    <property type="term" value="F:catalytic activity"/>
    <property type="evidence" value="ECO:0007669"/>
    <property type="project" value="InterPro"/>
</dbReference>
<protein>
    <recommendedName>
        <fullName evidence="3">Phosphoenolpyruvate carboxylase</fullName>
    </recommendedName>
</protein>
<name>A0A0A0CXB4_9PROT</name>
<proteinExistence type="predicted"/>
<dbReference type="AlphaFoldDB" id="A0A0A0CXB4"/>
<accession>A0A0A0CXB4</accession>
<evidence type="ECO:0000313" key="2">
    <source>
        <dbReference type="Proteomes" id="UP000029995"/>
    </source>
</evidence>
<feature type="non-terminal residue" evidence="1">
    <location>
        <position position="151"/>
    </location>
</feature>
<dbReference type="EMBL" id="JANX01000598">
    <property type="protein sequence ID" value="KGM31106.1"/>
    <property type="molecule type" value="Genomic_DNA"/>
</dbReference>
<organism evidence="1 2">
    <name type="scientific">Inquilinus limosus MP06</name>
    <dbReference type="NCBI Taxonomy" id="1398085"/>
    <lineage>
        <taxon>Bacteria</taxon>
        <taxon>Pseudomonadati</taxon>
        <taxon>Pseudomonadota</taxon>
        <taxon>Alphaproteobacteria</taxon>
        <taxon>Rhodospirillales</taxon>
        <taxon>Rhodospirillaceae</taxon>
        <taxon>Inquilinus</taxon>
    </lineage>
</organism>
<dbReference type="RefSeq" id="WP_034846674.1">
    <property type="nucleotide sequence ID" value="NZ_JANX01000598.1"/>
</dbReference>
<dbReference type="Proteomes" id="UP000029995">
    <property type="component" value="Unassembled WGS sequence"/>
</dbReference>
<reference evidence="1 2" key="1">
    <citation type="submission" date="2014-01" db="EMBL/GenBank/DDBJ databases">
        <title>Genome sequence determination for a cystic fibrosis isolate, Inquilinus limosus.</title>
        <authorList>
            <person name="Pino M."/>
            <person name="Di Conza J."/>
            <person name="Gutkind G."/>
        </authorList>
    </citation>
    <scope>NUCLEOTIDE SEQUENCE [LARGE SCALE GENOMIC DNA]</scope>
    <source>
        <strain evidence="1 2">MP06</strain>
    </source>
</reference>